<feature type="compositionally biased region" description="Basic and acidic residues" evidence="1">
    <location>
        <begin position="56"/>
        <end position="66"/>
    </location>
</feature>
<accession>A0A2H0WN74</accession>
<evidence type="ECO:0000256" key="1">
    <source>
        <dbReference type="SAM" id="MobiDB-lite"/>
    </source>
</evidence>
<dbReference type="AlphaFoldDB" id="A0A2H0WN74"/>
<reference evidence="3" key="1">
    <citation type="submission" date="2017-09" db="EMBL/GenBank/DDBJ databases">
        <title>Depth-based differentiation of microbial function through sediment-hosted aquifers and enrichment of novel symbionts in the deep terrestrial subsurface.</title>
        <authorList>
            <person name="Probst A.J."/>
            <person name="Ladd B."/>
            <person name="Jarett J.K."/>
            <person name="Geller-Mcgrath D.E."/>
            <person name="Sieber C.M.K."/>
            <person name="Emerson J.B."/>
            <person name="Anantharaman K."/>
            <person name="Thomas B.C."/>
            <person name="Malmstrom R."/>
            <person name="Stieglmeier M."/>
            <person name="Klingl A."/>
            <person name="Woyke T."/>
            <person name="Ryan C.M."/>
            <person name="Banfield J.F."/>
        </authorList>
    </citation>
    <scope>NUCLEOTIDE SEQUENCE [LARGE SCALE GENOMIC DNA]</scope>
</reference>
<sequence>MFENVGTKKEAPTAIREGTHLRGKDPKGNSVDGEVRGKRDEEDGSTTITVVNQDGKAVDLNDGSRH</sequence>
<name>A0A2H0WN74_9BACT</name>
<gene>
    <name evidence="2" type="ORF">COT65_00685</name>
</gene>
<evidence type="ECO:0000313" key="3">
    <source>
        <dbReference type="Proteomes" id="UP000230033"/>
    </source>
</evidence>
<dbReference type="EMBL" id="PEZJ01000009">
    <property type="protein sequence ID" value="PIS14077.1"/>
    <property type="molecule type" value="Genomic_DNA"/>
</dbReference>
<protein>
    <recommendedName>
        <fullName evidence="4">Hypervirulence associated protein TUDOR domain-containing protein</fullName>
    </recommendedName>
</protein>
<organism evidence="2 3">
    <name type="scientific">Candidatus Shapirobacteria bacterium CG09_land_8_20_14_0_10_47_13</name>
    <dbReference type="NCBI Taxonomy" id="1974481"/>
    <lineage>
        <taxon>Bacteria</taxon>
        <taxon>Candidatus Shapironibacteriota</taxon>
    </lineage>
</organism>
<evidence type="ECO:0000313" key="2">
    <source>
        <dbReference type="EMBL" id="PIS14077.1"/>
    </source>
</evidence>
<proteinExistence type="predicted"/>
<evidence type="ECO:0008006" key="4">
    <source>
        <dbReference type="Google" id="ProtNLM"/>
    </source>
</evidence>
<comment type="caution">
    <text evidence="2">The sequence shown here is derived from an EMBL/GenBank/DDBJ whole genome shotgun (WGS) entry which is preliminary data.</text>
</comment>
<feature type="compositionally biased region" description="Basic and acidic residues" evidence="1">
    <location>
        <begin position="1"/>
        <end position="41"/>
    </location>
</feature>
<feature type="region of interest" description="Disordered" evidence="1">
    <location>
        <begin position="1"/>
        <end position="66"/>
    </location>
</feature>
<dbReference type="Proteomes" id="UP000230033">
    <property type="component" value="Unassembled WGS sequence"/>
</dbReference>